<feature type="region of interest" description="Disordered" evidence="1">
    <location>
        <begin position="32"/>
        <end position="83"/>
    </location>
</feature>
<reference evidence="2 3" key="1">
    <citation type="submission" date="2016-07" db="EMBL/GenBank/DDBJ databases">
        <title>Draft genome sequence of Prauserella sp. YIM 121212, isolated from alkaline soil.</title>
        <authorList>
            <person name="Ruckert C."/>
            <person name="Albersmeier A."/>
            <person name="Jiang C.-L."/>
            <person name="Jiang Y."/>
            <person name="Kalinowski J."/>
            <person name="Schneider O."/>
            <person name="Winkler A."/>
            <person name="Zotchev S.B."/>
        </authorList>
    </citation>
    <scope>NUCLEOTIDE SEQUENCE [LARGE SCALE GENOMIC DNA]</scope>
    <source>
        <strain evidence="2 3">YIM 121212</strain>
    </source>
</reference>
<name>A0A318LLW0_9PSEU</name>
<evidence type="ECO:0000313" key="2">
    <source>
        <dbReference type="EMBL" id="PXY29701.1"/>
    </source>
</evidence>
<evidence type="ECO:0000313" key="3">
    <source>
        <dbReference type="Proteomes" id="UP000247892"/>
    </source>
</evidence>
<proteinExistence type="predicted"/>
<dbReference type="OrthoDB" id="3541554at2"/>
<evidence type="ECO:0000256" key="1">
    <source>
        <dbReference type="SAM" id="MobiDB-lite"/>
    </source>
</evidence>
<dbReference type="AlphaFoldDB" id="A0A318LLW0"/>
<dbReference type="EMBL" id="MASU01000008">
    <property type="protein sequence ID" value="PXY29701.1"/>
    <property type="molecule type" value="Genomic_DNA"/>
</dbReference>
<sequence length="83" mass="9062">MGLLSLLTGLPLAPVRGVIALGRVIQERVETEMHDPASVRRDLEAAEQARERGEISAREEARVQQEALDRMTTEPDSPGAGKE</sequence>
<feature type="compositionally biased region" description="Basic and acidic residues" evidence="1">
    <location>
        <begin position="32"/>
        <end position="73"/>
    </location>
</feature>
<keyword evidence="3" id="KW-1185">Reference proteome</keyword>
<dbReference type="Proteomes" id="UP000247892">
    <property type="component" value="Unassembled WGS sequence"/>
</dbReference>
<organism evidence="2 3">
    <name type="scientific">Prauserella flavalba</name>
    <dbReference type="NCBI Taxonomy" id="1477506"/>
    <lineage>
        <taxon>Bacteria</taxon>
        <taxon>Bacillati</taxon>
        <taxon>Actinomycetota</taxon>
        <taxon>Actinomycetes</taxon>
        <taxon>Pseudonocardiales</taxon>
        <taxon>Pseudonocardiaceae</taxon>
        <taxon>Prauserella</taxon>
    </lineage>
</organism>
<gene>
    <name evidence="2" type="ORF">BA062_21225</name>
</gene>
<comment type="caution">
    <text evidence="2">The sequence shown here is derived from an EMBL/GenBank/DDBJ whole genome shotgun (WGS) entry which is preliminary data.</text>
</comment>
<accession>A0A318LLW0</accession>
<dbReference type="InterPro" id="IPR007804">
    <property type="entry name" value="GvpG"/>
</dbReference>
<protein>
    <submittedName>
        <fullName evidence="2">Gas vesicle protein G</fullName>
    </submittedName>
</protein>
<dbReference type="RefSeq" id="WP_110339487.1">
    <property type="nucleotide sequence ID" value="NZ_JBHVKT010000087.1"/>
</dbReference>
<dbReference type="Pfam" id="PF05120">
    <property type="entry name" value="GvpG"/>
    <property type="match status" value="1"/>
</dbReference>